<organism evidence="2 3">
    <name type="scientific">Caproicibacter fermentans</name>
    <dbReference type="NCBI Taxonomy" id="2576756"/>
    <lineage>
        <taxon>Bacteria</taxon>
        <taxon>Bacillati</taxon>
        <taxon>Bacillota</taxon>
        <taxon>Clostridia</taxon>
        <taxon>Eubacteriales</taxon>
        <taxon>Acutalibacteraceae</taxon>
        <taxon>Caproicibacter</taxon>
    </lineage>
</organism>
<protein>
    <submittedName>
        <fullName evidence="2">Uncharacterized protein</fullName>
    </submittedName>
</protein>
<dbReference type="Proteomes" id="UP000469440">
    <property type="component" value="Unassembled WGS sequence"/>
</dbReference>
<evidence type="ECO:0000256" key="1">
    <source>
        <dbReference type="SAM" id="Phobius"/>
    </source>
</evidence>
<keyword evidence="3" id="KW-1185">Reference proteome</keyword>
<reference evidence="2 3" key="1">
    <citation type="submission" date="2019-09" db="EMBL/GenBank/DDBJ databases">
        <title>Genome sequence of Clostridium sp. EA1.</title>
        <authorList>
            <person name="Poehlein A."/>
            <person name="Bengelsdorf F.R."/>
            <person name="Daniel R."/>
        </authorList>
    </citation>
    <scope>NUCLEOTIDE SEQUENCE [LARGE SCALE GENOMIC DNA]</scope>
    <source>
        <strain evidence="2 3">EA1</strain>
    </source>
</reference>
<dbReference type="RefSeq" id="WP_207708879.1">
    <property type="nucleotide sequence ID" value="NZ_VWXL01000052.1"/>
</dbReference>
<accession>A0A6N8HZE1</accession>
<name>A0A6N8HZE1_9FIRM</name>
<keyword evidence="1" id="KW-0472">Membrane</keyword>
<sequence length="85" mass="9500">MSRSHLHLKVSFFFVFTWASSLLRAVISLFIGSLFSDPELNPGFPGGVSGTYKDPEGYFVDEKEAETFDAQFPPKKKLKLQGQLA</sequence>
<feature type="transmembrane region" description="Helical" evidence="1">
    <location>
        <begin position="12"/>
        <end position="35"/>
    </location>
</feature>
<proteinExistence type="predicted"/>
<evidence type="ECO:0000313" key="2">
    <source>
        <dbReference type="EMBL" id="MVB10847.1"/>
    </source>
</evidence>
<evidence type="ECO:0000313" key="3">
    <source>
        <dbReference type="Proteomes" id="UP000469440"/>
    </source>
</evidence>
<keyword evidence="1" id="KW-1133">Transmembrane helix</keyword>
<dbReference type="EMBL" id="VWXL01000052">
    <property type="protein sequence ID" value="MVB10847.1"/>
    <property type="molecule type" value="Genomic_DNA"/>
</dbReference>
<gene>
    <name evidence="2" type="ORF">CAFE_15450</name>
</gene>
<dbReference type="AlphaFoldDB" id="A0A6N8HZE1"/>
<keyword evidence="1" id="KW-0812">Transmembrane</keyword>
<comment type="caution">
    <text evidence="2">The sequence shown here is derived from an EMBL/GenBank/DDBJ whole genome shotgun (WGS) entry which is preliminary data.</text>
</comment>